<accession>A0AAV6PY73</accession>
<evidence type="ECO:0000313" key="2">
    <source>
        <dbReference type="EMBL" id="KAG7479622.1"/>
    </source>
</evidence>
<evidence type="ECO:0000256" key="1">
    <source>
        <dbReference type="SAM" id="MobiDB-lite"/>
    </source>
</evidence>
<reference evidence="2 3" key="1">
    <citation type="journal article" date="2021" name="Sci. Rep.">
        <title>Chromosome anchoring in Senegalese sole (Solea senegalensis) reveals sex-associated markers and genome rearrangements in flatfish.</title>
        <authorList>
            <person name="Guerrero-Cozar I."/>
            <person name="Gomez-Garrido J."/>
            <person name="Berbel C."/>
            <person name="Martinez-Blanch J.F."/>
            <person name="Alioto T."/>
            <person name="Claros M.G."/>
            <person name="Gagnaire P.A."/>
            <person name="Manchado M."/>
        </authorList>
    </citation>
    <scope>NUCLEOTIDE SEQUENCE [LARGE SCALE GENOMIC DNA]</scope>
    <source>
        <strain evidence="2">Sse05_10M</strain>
    </source>
</reference>
<proteinExistence type="predicted"/>
<sequence>MLCVCGSDERFQLRLIPERVADPEPQASGGEGEEEEEMRRRGGGNHGFTVTAFHSRKSGIPRQLTPSPAETQSHAAPSPRPHDGTESRRNETYRSGFERRHGDAGVA</sequence>
<protein>
    <submittedName>
        <fullName evidence="2">Uncharacterized protein</fullName>
    </submittedName>
</protein>
<gene>
    <name evidence="2" type="ORF">JOB18_030412</name>
</gene>
<comment type="caution">
    <text evidence="2">The sequence shown here is derived from an EMBL/GenBank/DDBJ whole genome shotgun (WGS) entry which is preliminary data.</text>
</comment>
<dbReference type="AlphaFoldDB" id="A0AAV6PY73"/>
<dbReference type="EMBL" id="JAGKHQ010000020">
    <property type="protein sequence ID" value="KAG7479622.1"/>
    <property type="molecule type" value="Genomic_DNA"/>
</dbReference>
<feature type="compositionally biased region" description="Basic and acidic residues" evidence="1">
    <location>
        <begin position="80"/>
        <end position="107"/>
    </location>
</feature>
<organism evidence="2 3">
    <name type="scientific">Solea senegalensis</name>
    <name type="common">Senegalese sole</name>
    <dbReference type="NCBI Taxonomy" id="28829"/>
    <lineage>
        <taxon>Eukaryota</taxon>
        <taxon>Metazoa</taxon>
        <taxon>Chordata</taxon>
        <taxon>Craniata</taxon>
        <taxon>Vertebrata</taxon>
        <taxon>Euteleostomi</taxon>
        <taxon>Actinopterygii</taxon>
        <taxon>Neopterygii</taxon>
        <taxon>Teleostei</taxon>
        <taxon>Neoteleostei</taxon>
        <taxon>Acanthomorphata</taxon>
        <taxon>Carangaria</taxon>
        <taxon>Pleuronectiformes</taxon>
        <taxon>Pleuronectoidei</taxon>
        <taxon>Soleidae</taxon>
        <taxon>Solea</taxon>
    </lineage>
</organism>
<evidence type="ECO:0000313" key="3">
    <source>
        <dbReference type="Proteomes" id="UP000693946"/>
    </source>
</evidence>
<feature type="compositionally biased region" description="Polar residues" evidence="1">
    <location>
        <begin position="64"/>
        <end position="75"/>
    </location>
</feature>
<name>A0AAV6PY73_SOLSE</name>
<feature type="region of interest" description="Disordered" evidence="1">
    <location>
        <begin position="16"/>
        <end position="107"/>
    </location>
</feature>
<dbReference type="Proteomes" id="UP000693946">
    <property type="component" value="Linkage Group LG8"/>
</dbReference>
<keyword evidence="3" id="KW-1185">Reference proteome</keyword>